<feature type="chain" id="PRO_5046440004" evidence="1">
    <location>
        <begin position="24"/>
        <end position="74"/>
    </location>
</feature>
<reference evidence="3" key="1">
    <citation type="journal article" date="2019" name="Int. J. Syst. Evol. Microbiol.">
        <title>The Global Catalogue of Microorganisms (GCM) 10K type strain sequencing project: providing services to taxonomists for standard genome sequencing and annotation.</title>
        <authorList>
            <consortium name="The Broad Institute Genomics Platform"/>
            <consortium name="The Broad Institute Genome Sequencing Center for Infectious Disease"/>
            <person name="Wu L."/>
            <person name="Ma J."/>
        </authorList>
    </citation>
    <scope>NUCLEOTIDE SEQUENCE [LARGE SCALE GENOMIC DNA]</scope>
    <source>
        <strain evidence="3">CCUG 62982</strain>
    </source>
</reference>
<protein>
    <submittedName>
        <fullName evidence="2">Uncharacterized protein</fullName>
    </submittedName>
</protein>
<dbReference type="Proteomes" id="UP001596977">
    <property type="component" value="Unassembled WGS sequence"/>
</dbReference>
<keyword evidence="1" id="KW-0732">Signal</keyword>
<comment type="caution">
    <text evidence="2">The sequence shown here is derived from an EMBL/GenBank/DDBJ whole genome shotgun (WGS) entry which is preliminary data.</text>
</comment>
<feature type="signal peptide" evidence="1">
    <location>
        <begin position="1"/>
        <end position="23"/>
    </location>
</feature>
<keyword evidence="3" id="KW-1185">Reference proteome</keyword>
<name>A0ABW3H3M0_9SPHN</name>
<evidence type="ECO:0000313" key="2">
    <source>
        <dbReference type="EMBL" id="MFD0945919.1"/>
    </source>
</evidence>
<dbReference type="EMBL" id="JBHTJG010000002">
    <property type="protein sequence ID" value="MFD0945919.1"/>
    <property type="molecule type" value="Genomic_DNA"/>
</dbReference>
<evidence type="ECO:0000313" key="3">
    <source>
        <dbReference type="Proteomes" id="UP001596977"/>
    </source>
</evidence>
<gene>
    <name evidence="2" type="ORF">ACFQ1E_06170</name>
</gene>
<proteinExistence type="predicted"/>
<sequence length="74" mass="7618">MNRRSLIRIAPALLLALPAPVLGAERTIRMPLCNGGSVEVPVGGGDGQDGHGKQPCPVACHAICQPGRGKKRPG</sequence>
<dbReference type="RefSeq" id="WP_264943280.1">
    <property type="nucleotide sequence ID" value="NZ_JAPDRA010000002.1"/>
</dbReference>
<evidence type="ECO:0000256" key="1">
    <source>
        <dbReference type="SAM" id="SignalP"/>
    </source>
</evidence>
<organism evidence="2 3">
    <name type="scientific">Sphingomonas canadensis</name>
    <dbReference type="NCBI Taxonomy" id="1219257"/>
    <lineage>
        <taxon>Bacteria</taxon>
        <taxon>Pseudomonadati</taxon>
        <taxon>Pseudomonadota</taxon>
        <taxon>Alphaproteobacteria</taxon>
        <taxon>Sphingomonadales</taxon>
        <taxon>Sphingomonadaceae</taxon>
        <taxon>Sphingomonas</taxon>
    </lineage>
</organism>
<accession>A0ABW3H3M0</accession>